<keyword evidence="4" id="KW-1185">Reference proteome</keyword>
<name>A0A6N7WZU7_9FIRM</name>
<evidence type="ECO:0000259" key="1">
    <source>
        <dbReference type="Pfam" id="PF13173"/>
    </source>
</evidence>
<feature type="domain" description="AAA" evidence="1">
    <location>
        <begin position="20"/>
        <end position="148"/>
    </location>
</feature>
<dbReference type="PANTHER" id="PTHR33295:SF20">
    <property type="entry name" value="ATPASE"/>
    <property type="match status" value="1"/>
</dbReference>
<evidence type="ECO:0000313" key="4">
    <source>
        <dbReference type="Proteomes" id="UP000440713"/>
    </source>
</evidence>
<dbReference type="InterPro" id="IPR041682">
    <property type="entry name" value="AAA_14"/>
</dbReference>
<dbReference type="PANTHER" id="PTHR33295">
    <property type="entry name" value="ATPASE"/>
    <property type="match status" value="1"/>
</dbReference>
<evidence type="ECO:0000313" key="3">
    <source>
        <dbReference type="EMBL" id="MST62328.1"/>
    </source>
</evidence>
<dbReference type="AlphaFoldDB" id="A0A6N7WZU7"/>
<dbReference type="EMBL" id="VUNE01000002">
    <property type="protein sequence ID" value="MST62328.1"/>
    <property type="molecule type" value="Genomic_DNA"/>
</dbReference>
<dbReference type="InterPro" id="IPR025420">
    <property type="entry name" value="DUF4143"/>
</dbReference>
<dbReference type="RefSeq" id="WP_154537721.1">
    <property type="nucleotide sequence ID" value="NZ_VUNE01000002.1"/>
</dbReference>
<organism evidence="3 4">
    <name type="scientific">Peptostreptococcus porci</name>
    <dbReference type="NCBI Taxonomy" id="2652282"/>
    <lineage>
        <taxon>Bacteria</taxon>
        <taxon>Bacillati</taxon>
        <taxon>Bacillota</taxon>
        <taxon>Clostridia</taxon>
        <taxon>Peptostreptococcales</taxon>
        <taxon>Peptostreptococcaceae</taxon>
        <taxon>Peptostreptococcus</taxon>
    </lineage>
</organism>
<protein>
    <submittedName>
        <fullName evidence="3">ATP-binding protein</fullName>
    </submittedName>
</protein>
<evidence type="ECO:0000259" key="2">
    <source>
        <dbReference type="Pfam" id="PF13635"/>
    </source>
</evidence>
<dbReference type="Gene3D" id="3.40.50.300">
    <property type="entry name" value="P-loop containing nucleotide triphosphate hydrolases"/>
    <property type="match status" value="1"/>
</dbReference>
<reference evidence="3 4" key="1">
    <citation type="submission" date="2019-08" db="EMBL/GenBank/DDBJ databases">
        <title>In-depth cultivation of the pig gut microbiome towards novel bacterial diversity and tailored functional studies.</title>
        <authorList>
            <person name="Wylensek D."/>
            <person name="Hitch T.C.A."/>
            <person name="Clavel T."/>
        </authorList>
    </citation>
    <scope>NUCLEOTIDE SEQUENCE [LARGE SCALE GENOMIC DNA]</scope>
    <source>
        <strain evidence="3 4">WCA-SAB-591-4A-A</strain>
    </source>
</reference>
<feature type="domain" description="DUF4143" evidence="2">
    <location>
        <begin position="211"/>
        <end position="352"/>
    </location>
</feature>
<keyword evidence="3" id="KW-0067">ATP-binding</keyword>
<dbReference type="GO" id="GO:0005524">
    <property type="term" value="F:ATP binding"/>
    <property type="evidence" value="ECO:0007669"/>
    <property type="project" value="UniProtKB-KW"/>
</dbReference>
<gene>
    <name evidence="3" type="ORF">FYJ71_04970</name>
</gene>
<comment type="caution">
    <text evidence="3">The sequence shown here is derived from an EMBL/GenBank/DDBJ whole genome shotgun (WGS) entry which is preliminary data.</text>
</comment>
<dbReference type="SUPFAM" id="SSF52540">
    <property type="entry name" value="P-loop containing nucleoside triphosphate hydrolases"/>
    <property type="match status" value="1"/>
</dbReference>
<proteinExistence type="predicted"/>
<keyword evidence="3" id="KW-0547">Nucleotide-binding</keyword>
<dbReference type="Pfam" id="PF13635">
    <property type="entry name" value="DUF4143"/>
    <property type="match status" value="1"/>
</dbReference>
<accession>A0A6N7WZU7</accession>
<dbReference type="Pfam" id="PF13173">
    <property type="entry name" value="AAA_14"/>
    <property type="match status" value="1"/>
</dbReference>
<dbReference type="InterPro" id="IPR027417">
    <property type="entry name" value="P-loop_NTPase"/>
</dbReference>
<dbReference type="Proteomes" id="UP000440713">
    <property type="component" value="Unassembled WGS sequence"/>
</dbReference>
<sequence>MIKRVDYLNSLEKWRDEKVIKIVTGMRRCGKSTLLLQFQNRLVETGIETTQIISLNFEKLEYEDLQDYKKLYSYLKDRLISDKKNYIFLDEVQRVKYFEKVVDSLYVMDNVDIYITGSNSQMLSSELATFLSGRYVEIKMLPLSFKEFFSICDLSIDDSFVEYMRYGGLPYVTTMEKDSDKVEMYLEGIYNTVLVKAIEDRQNRKNLGMRAITDISLLKSISKYLSSVVGNMVTVKSITNYLVSGGRKVSPNTVSDYIEALCDSFIFYEVDRFDIVGKELLKNNKKYYIVDLGLRNYILPRKNYDLGFGLENIVYFELLRRGYRVNVGKLKDKEIDFVTRKNDELHYIQVTASMVDENTFEREMRPLREIRDNYEKTVLTLDRFSVGNYDGIKVVNIVDWLLE</sequence>